<keyword evidence="8" id="KW-0804">Transcription</keyword>
<comment type="subcellular location">
    <subcellularLocation>
        <location evidence="1">Host cell</location>
    </subcellularLocation>
    <subcellularLocation>
        <location evidence="10">Virion</location>
    </subcellularLocation>
    <text evidence="10">Located inside the virion, complexed with the viral RNA. Probably associates with ER-derived membranes where it participates in viral RNA synthesis and virus budding.</text>
</comment>
<dbReference type="GO" id="GO:0043657">
    <property type="term" value="C:host cell"/>
    <property type="evidence" value="ECO:0007669"/>
    <property type="project" value="UniProtKB-SubCell"/>
</dbReference>
<feature type="compositionally biased region" description="Basic and acidic residues" evidence="12">
    <location>
        <begin position="177"/>
        <end position="187"/>
    </location>
</feature>
<dbReference type="Pfam" id="PF00937">
    <property type="entry name" value="CoV_nucleocap"/>
    <property type="match status" value="1"/>
</dbReference>
<keyword evidence="4 10" id="KW-0946">Virion</keyword>
<dbReference type="PROSITE" id="PS51929">
    <property type="entry name" value="COV_N_CTD"/>
    <property type="match status" value="1"/>
</dbReference>
<evidence type="ECO:0000256" key="12">
    <source>
        <dbReference type="SAM" id="MobiDB-lite"/>
    </source>
</evidence>
<feature type="compositionally biased region" description="Polar residues" evidence="12">
    <location>
        <begin position="230"/>
        <end position="239"/>
    </location>
</feature>
<dbReference type="InterPro" id="IPR001218">
    <property type="entry name" value="Nucleocap_CoV"/>
</dbReference>
<dbReference type="PIRSF" id="PIRSF003888">
    <property type="entry name" value="Corona_nucleocap"/>
    <property type="match status" value="1"/>
</dbReference>
<evidence type="ECO:0000256" key="5">
    <source>
        <dbReference type="ARBA" id="ARBA00022884"/>
    </source>
</evidence>
<comment type="function">
    <text evidence="10">Packages the positive strand viral genome RNA into a helical ribonucleocapsid (RNP) and plays a fundamental role during virion assembly through its interactions with the viral genome and membrane protein M. Plays an important role in enhancing the efficiency of subgenomic viral RNA transcription as well as viral replication.</text>
</comment>
<feature type="region of interest" description="Disordered" evidence="12">
    <location>
        <begin position="104"/>
        <end position="197"/>
    </location>
</feature>
<evidence type="ECO:0000313" key="17">
    <source>
        <dbReference type="EMBL" id="WCC63182.1"/>
    </source>
</evidence>
<dbReference type="EMBL" id="OQ175258">
    <property type="protein sequence ID" value="WCC63175.1"/>
    <property type="molecule type" value="Genomic_RNA"/>
</dbReference>
<feature type="compositionally biased region" description="Basic and acidic residues" evidence="12">
    <location>
        <begin position="241"/>
        <end position="256"/>
    </location>
</feature>
<dbReference type="GO" id="GO:1990904">
    <property type="term" value="C:ribonucleoprotein complex"/>
    <property type="evidence" value="ECO:0007669"/>
    <property type="project" value="UniProtKB-KW"/>
</dbReference>
<evidence type="ECO:0000256" key="10">
    <source>
        <dbReference type="PIRNR" id="PIRNR003888"/>
    </source>
</evidence>
<dbReference type="InterPro" id="IPR037195">
    <property type="entry name" value="Nucleocapsid_N"/>
</dbReference>
<name>A0AA49EDL4_9NIDO</name>
<dbReference type="EMBL" id="OQ175260">
    <property type="protein sequence ID" value="WCC63189.1"/>
    <property type="molecule type" value="Genomic_RNA"/>
</dbReference>
<evidence type="ECO:0000256" key="4">
    <source>
        <dbReference type="ARBA" id="ARBA00022844"/>
    </source>
</evidence>
<keyword evidence="7 10" id="KW-0543">Viral nucleoprotein</keyword>
<gene>
    <name evidence="15" type="primary">N</name>
</gene>
<evidence type="ECO:0000256" key="9">
    <source>
        <dbReference type="ARBA" id="ARBA00023274"/>
    </source>
</evidence>
<sequence length="388" mass="43060">MASGGSKVRFNSRNGRVPLSFFTPLIVTSNREFKSILPNNAVPTNLGDRRQAVGYWNEQVRWRMQKGKRVNLPSKWHYYPLGTGPHADAPYRERIPGVVWVSTSGADLKPTNLGSRPRNKDTIVPEFSVKLPGDIKVEEPSGGSRPNSRSQSRSNNNYSRSRSSTPARPSNNGSRYQSRDNSRDRSRSRSNSDANHQDLVAAVRAALEGMGIKPQQEGSRQNQKSKQKSRSGTSTPKNNTPRKETDKPVWKRTPNKEENVKKCFGPRSMVQNFGDDAFVAEGAQHKQFPLVASLVPNTAAMLFGSEITTKEVGKDVVLEFKYKVQTSKDNPALGAFLQQLNAFANEDNTNLNPAAPPFTPTQTPATDASTTQEEDDDQDVEVMNEELN</sequence>
<dbReference type="GO" id="GO:0019013">
    <property type="term" value="C:viral nucleocapsid"/>
    <property type="evidence" value="ECO:0007669"/>
    <property type="project" value="UniProtKB-UniRule"/>
</dbReference>
<dbReference type="SUPFAM" id="SSF103068">
    <property type="entry name" value="Nucleocapsid protein dimerization domain"/>
    <property type="match status" value="1"/>
</dbReference>
<dbReference type="CDD" id="cd21554">
    <property type="entry name" value="CoV_N-NTD"/>
    <property type="match status" value="1"/>
</dbReference>
<evidence type="ECO:0000256" key="2">
    <source>
        <dbReference type="ARBA" id="ARBA00022553"/>
    </source>
</evidence>
<feature type="region of interest" description="Disordered" evidence="12">
    <location>
        <begin position="211"/>
        <end position="256"/>
    </location>
</feature>
<dbReference type="EMBL" id="OQ175257">
    <property type="protein sequence ID" value="WCC63168.1"/>
    <property type="molecule type" value="Genomic_RNA"/>
</dbReference>
<feature type="domain" description="CoV N NTD" evidence="13">
    <location>
        <begin position="17"/>
        <end position="139"/>
    </location>
</feature>
<dbReference type="GO" id="GO:0003723">
    <property type="term" value="F:RNA binding"/>
    <property type="evidence" value="ECO:0007669"/>
    <property type="project" value="UniProtKB-UniRule"/>
</dbReference>
<protein>
    <recommendedName>
        <fullName evidence="10">Nucleoprotein</fullName>
    </recommendedName>
</protein>
<evidence type="ECO:0000256" key="3">
    <source>
        <dbReference type="ARBA" id="ARBA00022765"/>
    </source>
</evidence>
<evidence type="ECO:0000313" key="15">
    <source>
        <dbReference type="EMBL" id="WCC63168.1"/>
    </source>
</evidence>
<evidence type="ECO:0000313" key="16">
    <source>
        <dbReference type="EMBL" id="WCC63175.1"/>
    </source>
</evidence>
<evidence type="ECO:0000256" key="8">
    <source>
        <dbReference type="ARBA" id="ARBA00023163"/>
    </source>
</evidence>
<evidence type="ECO:0000259" key="14">
    <source>
        <dbReference type="PROSITE" id="PS51929"/>
    </source>
</evidence>
<proteinExistence type="predicted"/>
<dbReference type="InterPro" id="IPR044344">
    <property type="entry name" value="N_prot_C_CoV"/>
</dbReference>
<dbReference type="PROSITE" id="PS51928">
    <property type="entry name" value="COV_N_NTD"/>
    <property type="match status" value="1"/>
</dbReference>
<keyword evidence="9 11" id="KW-0687">Ribonucleoprotein</keyword>
<accession>A0AA49EDL4</accession>
<evidence type="ECO:0000256" key="1">
    <source>
        <dbReference type="ARBA" id="ARBA00004340"/>
    </source>
</evidence>
<dbReference type="InterPro" id="IPR037179">
    <property type="entry name" value="Nucleocapsid_C"/>
</dbReference>
<dbReference type="EMBL" id="OQ175259">
    <property type="protein sequence ID" value="WCC63182.1"/>
    <property type="molecule type" value="Genomic_RNA"/>
</dbReference>
<organism evidence="15">
    <name type="scientific">Bat Coronavirus EsJX20</name>
    <dbReference type="NCBI Taxonomy" id="3018825"/>
    <lineage>
        <taxon>Viruses</taxon>
        <taxon>Riboviria</taxon>
        <taxon>Orthornavirae</taxon>
        <taxon>Pisuviricota</taxon>
        <taxon>Pisoniviricetes</taxon>
        <taxon>Nidovirales</taxon>
        <taxon>Cornidovirineae</taxon>
        <taxon>Coronaviridae</taxon>
        <taxon>Orthocoronavirinae</taxon>
    </lineage>
</organism>
<reference evidence="15" key="1">
    <citation type="submission" date="2023-01" db="EMBL/GenBank/DDBJ databases">
        <title>Panoramic Analysis of Coronaviruses Carried by Representative Bat Species in Southern China to Better Understand the Coronavirus Sphere.</title>
        <authorList>
            <person name="Han Y."/>
            <person name="Xu P."/>
            <person name="Wang Y."/>
            <person name="Zhao W."/>
            <person name="Wang J."/>
            <person name="Jin Q."/>
            <person name="Wu Z."/>
        </authorList>
    </citation>
    <scope>NUCLEOTIDE SEQUENCE</scope>
    <source>
        <strain evidence="15">BtEs-AlphaCoV/JX2020-Q237</strain>
        <strain evidence="16">BtEs-AlphaCoV/JX2020-Q238</strain>
        <strain evidence="17">BtEs-AlphaCoV/JX2020-Q239</strain>
        <strain evidence="18">BtEs-AlphaCoV/JX2020-Q240</strain>
    </source>
</reference>
<keyword evidence="6" id="KW-0805">Transcription regulation</keyword>
<evidence type="ECO:0000256" key="7">
    <source>
        <dbReference type="ARBA" id="ARBA00023086"/>
    </source>
</evidence>
<evidence type="ECO:0000256" key="6">
    <source>
        <dbReference type="ARBA" id="ARBA00023015"/>
    </source>
</evidence>
<keyword evidence="2" id="KW-0597">Phosphoprotein</keyword>
<feature type="compositionally biased region" description="Acidic residues" evidence="12">
    <location>
        <begin position="372"/>
        <end position="388"/>
    </location>
</feature>
<evidence type="ECO:0000256" key="11">
    <source>
        <dbReference type="PROSITE-ProRule" id="PRU01276"/>
    </source>
</evidence>
<feature type="compositionally biased region" description="Low complexity" evidence="12">
    <location>
        <begin position="140"/>
        <end position="170"/>
    </location>
</feature>
<keyword evidence="5 10" id="KW-0694">RNA-binding</keyword>
<keyword evidence="3" id="KW-0013">ADP-ribosylation</keyword>
<dbReference type="SUPFAM" id="SSF110304">
    <property type="entry name" value="Coronavirus RNA-binding domain"/>
    <property type="match status" value="1"/>
</dbReference>
<dbReference type="InterPro" id="IPR044345">
    <property type="entry name" value="N_prot_N_CoV"/>
</dbReference>
<feature type="domain" description="CoV N CTD" evidence="14">
    <location>
        <begin position="237"/>
        <end position="351"/>
    </location>
</feature>
<evidence type="ECO:0000259" key="13">
    <source>
        <dbReference type="PROSITE" id="PS51928"/>
    </source>
</evidence>
<feature type="region of interest" description="Disordered" evidence="12">
    <location>
        <begin position="347"/>
        <end position="388"/>
    </location>
</feature>
<evidence type="ECO:0000313" key="18">
    <source>
        <dbReference type="EMBL" id="WCC63189.1"/>
    </source>
</evidence>
<dbReference type="CDD" id="cd21595">
    <property type="entry name" value="CoV_N-CTD"/>
    <property type="match status" value="1"/>
</dbReference>